<dbReference type="SUPFAM" id="SSF57997">
    <property type="entry name" value="Tropomyosin"/>
    <property type="match status" value="2"/>
</dbReference>
<dbReference type="OMA" id="WISIEEQ"/>
<evidence type="ECO:0000256" key="5">
    <source>
        <dbReference type="SAM" id="MobiDB-lite"/>
    </source>
</evidence>
<dbReference type="Proteomes" id="UP000008744">
    <property type="component" value="Unassembled WGS sequence"/>
</dbReference>
<gene>
    <name evidence="6" type="primary">Dper\GL12543</name>
    <name evidence="6" type="ORF">Dper_GL12543</name>
</gene>
<dbReference type="PROSITE" id="PS00326">
    <property type="entry name" value="TROPOMYOSIN"/>
    <property type="match status" value="1"/>
</dbReference>
<feature type="compositionally biased region" description="Polar residues" evidence="5">
    <location>
        <begin position="329"/>
        <end position="363"/>
    </location>
</feature>
<feature type="coiled-coil region" evidence="4">
    <location>
        <begin position="797"/>
        <end position="827"/>
    </location>
</feature>
<evidence type="ECO:0000313" key="6">
    <source>
        <dbReference type="EMBL" id="EDW38344.1"/>
    </source>
</evidence>
<evidence type="ECO:0000256" key="4">
    <source>
        <dbReference type="SAM" id="Coils"/>
    </source>
</evidence>
<feature type="compositionally biased region" description="Basic and acidic residues" evidence="5">
    <location>
        <begin position="405"/>
        <end position="423"/>
    </location>
</feature>
<evidence type="ECO:0000256" key="3">
    <source>
        <dbReference type="RuleBase" id="RU004515"/>
    </source>
</evidence>
<dbReference type="STRING" id="7234.B4GLC0"/>
<dbReference type="eggNOG" id="KOG1003">
    <property type="taxonomic scope" value="Eukaryota"/>
</dbReference>
<name>B4GLC0_DROPE</name>
<protein>
    <submittedName>
        <fullName evidence="6">GL12543</fullName>
    </submittedName>
</protein>
<evidence type="ECO:0000256" key="2">
    <source>
        <dbReference type="ARBA" id="ARBA00023054"/>
    </source>
</evidence>
<feature type="compositionally biased region" description="Low complexity" evidence="5">
    <location>
        <begin position="365"/>
        <end position="382"/>
    </location>
</feature>
<dbReference type="PANTHER" id="PTHR19269">
    <property type="entry name" value="TROPOMYOSIN"/>
    <property type="match status" value="1"/>
</dbReference>
<dbReference type="Gene3D" id="1.20.5.170">
    <property type="match status" value="2"/>
</dbReference>
<feature type="region of interest" description="Disordered" evidence="5">
    <location>
        <begin position="216"/>
        <end position="286"/>
    </location>
</feature>
<feature type="compositionally biased region" description="Basic residues" evidence="5">
    <location>
        <begin position="267"/>
        <end position="277"/>
    </location>
</feature>
<dbReference type="InterPro" id="IPR000533">
    <property type="entry name" value="Tropomyosin"/>
</dbReference>
<feature type="coiled-coil region" evidence="4">
    <location>
        <begin position="539"/>
        <end position="755"/>
    </location>
</feature>
<sequence>MYEKTLTIGNAKVNNAYEWQKVSYNNKSTTTAKPKQINHKTSKSSAKTATKTNATKIAASAAATTTTPKETVKPSTQPLQNNQKYKYFGSAARRLAHQIKRAHRHLLTSGGNDKQPQQKPGKQKQQPRNKRASNKQLLKSDKPKPKAGKHQRQQRGSSRQSRSDGALSGQSSRWCSIEAQLNVLDDLLYYCDEEAELYLAQLYERYQQLICDQSSNSEYESGSTDFWSDASDSEDNMSQQNSADDDALSSTSGTGSNSTHSLVPAALKRRGHQHHPRFSGTRRPNVPNVQEILAALYRGDSKGVLSNLRGEAQPEPEPENETPVEAPSTPISRSTLSLPLTDSVTNSLGSNSPTPTDESSIQDDSAATPVTGTTTATATPSGLPVPPNGKEKEAKTSSGKKKKRDRGEKGDKSEKSEKGEKSERKKKSSSSSSGKRERSKRHGHGAAGTSAMEASSDSLATDLSAGAIDEGIALGDDDDTQSAEWSKLRCTSEAAEIVAEREARRNKGRCADYPGLAFGRSIFSSDTMMKFNIIRNELHNIMNTQLKRAESEVAALNRRIQLLEEDLERSEERLGSATAKLSEASQAADESERIRKALENRTNMEDDKVALLENQLAQAKLIAEEADKKYEEVARKLAMVEADLERAEERAEQGENKIVELEEELRVVGNNLKSLEVSEEKANQREEEYKNQIKTLNTRLKEATQKEETFETQIKVLDHSLKEAEARAEFAERSVQKLQKEVDRLEDETIVEKEHYALIGDSLDWTFVELMGMPPFYNDRYPKPPTPELTEEDLARIAEAEAKAQAVAEAKAQAAEAKAQAAAALAEALAAGVDPATLDPALVEAATAGEEPVPIKIPTPPPKEPTPPPPPPPPFEYSIDLPPEGAEVPYVKNAEPGDMLPPVEGAPEGEAAAVPPVEGEAAPAAAPAEGEAAAPAAAPAEGEAPPVAAPAEGEAAAAPPAGEAPPPPPAAAEAAPADDLVLEKERYKDIGDDLDTAFVELILKE</sequence>
<feature type="compositionally biased region" description="Basic residues" evidence="5">
    <location>
        <begin position="121"/>
        <end position="133"/>
    </location>
</feature>
<feature type="compositionally biased region" description="Low complexity" evidence="5">
    <location>
        <begin position="43"/>
        <end position="76"/>
    </location>
</feature>
<feature type="compositionally biased region" description="Low complexity" evidence="5">
    <location>
        <begin position="901"/>
        <end position="961"/>
    </location>
</feature>
<proteinExistence type="inferred from homology"/>
<comment type="similarity">
    <text evidence="1 3">Belongs to the tropomyosin family.</text>
</comment>
<dbReference type="PRINTS" id="PR00194">
    <property type="entry name" value="TROPOMYOSIN"/>
</dbReference>
<feature type="compositionally biased region" description="Pro residues" evidence="5">
    <location>
        <begin position="855"/>
        <end position="875"/>
    </location>
</feature>
<evidence type="ECO:0000256" key="1">
    <source>
        <dbReference type="ARBA" id="ARBA00009036"/>
    </source>
</evidence>
<feature type="region of interest" description="Disordered" evidence="5">
    <location>
        <begin position="29"/>
        <end position="83"/>
    </location>
</feature>
<dbReference type="EMBL" id="CH479185">
    <property type="protein sequence ID" value="EDW38344.1"/>
    <property type="molecule type" value="Genomic_DNA"/>
</dbReference>
<evidence type="ECO:0000313" key="7">
    <source>
        <dbReference type="Proteomes" id="UP000008744"/>
    </source>
</evidence>
<feature type="region of interest" description="Disordered" evidence="5">
    <location>
        <begin position="846"/>
        <end position="980"/>
    </location>
</feature>
<dbReference type="Pfam" id="PF00261">
    <property type="entry name" value="Tropomyosin"/>
    <property type="match status" value="1"/>
</dbReference>
<feature type="region of interest" description="Disordered" evidence="5">
    <location>
        <begin position="107"/>
        <end position="169"/>
    </location>
</feature>
<dbReference type="FunFam" id="1.20.5.170:FF:000001">
    <property type="entry name" value="Tropomyosin alpha-1 chain isoform 1"/>
    <property type="match status" value="1"/>
</dbReference>
<dbReference type="PhylomeDB" id="B4GLC0"/>
<feature type="region of interest" description="Disordered" evidence="5">
    <location>
        <begin position="306"/>
        <end position="458"/>
    </location>
</feature>
<feature type="compositionally biased region" description="Low complexity" evidence="5">
    <location>
        <begin position="249"/>
        <end position="261"/>
    </location>
</feature>
<dbReference type="OrthoDB" id="128924at2759"/>
<dbReference type="HOGENOM" id="CLU_011886_0_0_1"/>
<dbReference type="SMR" id="B4GLC0"/>
<dbReference type="AlphaFoldDB" id="B4GLC0"/>
<feature type="compositionally biased region" description="Polar residues" evidence="5">
    <location>
        <begin position="216"/>
        <end position="226"/>
    </location>
</feature>
<accession>B4GLC0</accession>
<keyword evidence="7" id="KW-1185">Reference proteome</keyword>
<organism evidence="7">
    <name type="scientific">Drosophila persimilis</name>
    <name type="common">Fruit fly</name>
    <dbReference type="NCBI Taxonomy" id="7234"/>
    <lineage>
        <taxon>Eukaryota</taxon>
        <taxon>Metazoa</taxon>
        <taxon>Ecdysozoa</taxon>
        <taxon>Arthropoda</taxon>
        <taxon>Hexapoda</taxon>
        <taxon>Insecta</taxon>
        <taxon>Pterygota</taxon>
        <taxon>Neoptera</taxon>
        <taxon>Endopterygota</taxon>
        <taxon>Diptera</taxon>
        <taxon>Brachycera</taxon>
        <taxon>Muscomorpha</taxon>
        <taxon>Ephydroidea</taxon>
        <taxon>Drosophilidae</taxon>
        <taxon>Drosophila</taxon>
        <taxon>Sophophora</taxon>
    </lineage>
</organism>
<reference evidence="6 7" key="1">
    <citation type="journal article" date="2007" name="Nature">
        <title>Evolution of genes and genomes on the Drosophila phylogeny.</title>
        <authorList>
            <consortium name="Drosophila 12 Genomes Consortium"/>
            <person name="Clark A.G."/>
            <person name="Eisen M.B."/>
            <person name="Smith D.R."/>
            <person name="Bergman C.M."/>
            <person name="Oliver B."/>
            <person name="Markow T.A."/>
            <person name="Kaufman T.C."/>
            <person name="Kellis M."/>
            <person name="Gelbart W."/>
            <person name="Iyer V.N."/>
            <person name="Pollard D.A."/>
            <person name="Sackton T.B."/>
            <person name="Larracuente A.M."/>
            <person name="Singh N.D."/>
            <person name="Abad J.P."/>
            <person name="Abt D.N."/>
            <person name="Adryan B."/>
            <person name="Aguade M."/>
            <person name="Akashi H."/>
            <person name="Anderson W.W."/>
            <person name="Aquadro C.F."/>
            <person name="Ardell D.H."/>
            <person name="Arguello R."/>
            <person name="Artieri C.G."/>
            <person name="Barbash D.A."/>
            <person name="Barker D."/>
            <person name="Barsanti P."/>
            <person name="Batterham P."/>
            <person name="Batzoglou S."/>
            <person name="Begun D."/>
            <person name="Bhutkar A."/>
            <person name="Blanco E."/>
            <person name="Bosak S.A."/>
            <person name="Bradley R.K."/>
            <person name="Brand A.D."/>
            <person name="Brent M.R."/>
            <person name="Brooks A.N."/>
            <person name="Brown R.H."/>
            <person name="Butlin R.K."/>
            <person name="Caggese C."/>
            <person name="Calvi B.R."/>
            <person name="Bernardo de Carvalho A."/>
            <person name="Caspi A."/>
            <person name="Castrezana S."/>
            <person name="Celniker S.E."/>
            <person name="Chang J.L."/>
            <person name="Chapple C."/>
            <person name="Chatterji S."/>
            <person name="Chinwalla A."/>
            <person name="Civetta A."/>
            <person name="Clifton S.W."/>
            <person name="Comeron J.M."/>
            <person name="Costello J.C."/>
            <person name="Coyne J.A."/>
            <person name="Daub J."/>
            <person name="David R.G."/>
            <person name="Delcher A.L."/>
            <person name="Delehaunty K."/>
            <person name="Do C.B."/>
            <person name="Ebling H."/>
            <person name="Edwards K."/>
            <person name="Eickbush T."/>
            <person name="Evans J.D."/>
            <person name="Filipski A."/>
            <person name="Findeiss S."/>
            <person name="Freyhult E."/>
            <person name="Fulton L."/>
            <person name="Fulton R."/>
            <person name="Garcia A.C."/>
            <person name="Gardiner A."/>
            <person name="Garfield D.A."/>
            <person name="Garvin B.E."/>
            <person name="Gibson G."/>
            <person name="Gilbert D."/>
            <person name="Gnerre S."/>
            <person name="Godfrey J."/>
            <person name="Good R."/>
            <person name="Gotea V."/>
            <person name="Gravely B."/>
            <person name="Greenberg A.J."/>
            <person name="Griffiths-Jones S."/>
            <person name="Gross S."/>
            <person name="Guigo R."/>
            <person name="Gustafson E.A."/>
            <person name="Haerty W."/>
            <person name="Hahn M.W."/>
            <person name="Halligan D.L."/>
            <person name="Halpern A.L."/>
            <person name="Halter G.M."/>
            <person name="Han M.V."/>
            <person name="Heger A."/>
            <person name="Hillier L."/>
            <person name="Hinrichs A.S."/>
            <person name="Holmes I."/>
            <person name="Hoskins R.A."/>
            <person name="Hubisz M.J."/>
            <person name="Hultmark D."/>
            <person name="Huntley M.A."/>
            <person name="Jaffe D.B."/>
            <person name="Jagadeeshan S."/>
            <person name="Jeck W.R."/>
            <person name="Johnson J."/>
            <person name="Jones C.D."/>
            <person name="Jordan W.C."/>
            <person name="Karpen G.H."/>
            <person name="Kataoka E."/>
            <person name="Keightley P.D."/>
            <person name="Kheradpour P."/>
            <person name="Kirkness E.F."/>
            <person name="Koerich L.B."/>
            <person name="Kristiansen K."/>
            <person name="Kudrna D."/>
            <person name="Kulathinal R.J."/>
            <person name="Kumar S."/>
            <person name="Kwok R."/>
            <person name="Lander E."/>
            <person name="Langley C.H."/>
            <person name="Lapoint R."/>
            <person name="Lazzaro B.P."/>
            <person name="Lee S.J."/>
            <person name="Levesque L."/>
            <person name="Li R."/>
            <person name="Lin C.F."/>
            <person name="Lin M.F."/>
            <person name="Lindblad-Toh K."/>
            <person name="Llopart A."/>
            <person name="Long M."/>
            <person name="Low L."/>
            <person name="Lozovsky E."/>
            <person name="Lu J."/>
            <person name="Luo M."/>
            <person name="Machado C.A."/>
            <person name="Makalowski W."/>
            <person name="Marzo M."/>
            <person name="Matsuda M."/>
            <person name="Matzkin L."/>
            <person name="McAllister B."/>
            <person name="McBride C.S."/>
            <person name="McKernan B."/>
            <person name="McKernan K."/>
            <person name="Mendez-Lago M."/>
            <person name="Minx P."/>
            <person name="Mollenhauer M.U."/>
            <person name="Montooth K."/>
            <person name="Mount S.M."/>
            <person name="Mu X."/>
            <person name="Myers E."/>
            <person name="Negre B."/>
            <person name="Newfeld S."/>
            <person name="Nielsen R."/>
            <person name="Noor M.A."/>
            <person name="O'Grady P."/>
            <person name="Pachter L."/>
            <person name="Papaceit M."/>
            <person name="Parisi M.J."/>
            <person name="Parisi M."/>
            <person name="Parts L."/>
            <person name="Pedersen J.S."/>
            <person name="Pesole G."/>
            <person name="Phillippy A.M."/>
            <person name="Ponting C.P."/>
            <person name="Pop M."/>
            <person name="Porcelli D."/>
            <person name="Powell J.R."/>
            <person name="Prohaska S."/>
            <person name="Pruitt K."/>
            <person name="Puig M."/>
            <person name="Quesneville H."/>
            <person name="Ram K.R."/>
            <person name="Rand D."/>
            <person name="Rasmussen M.D."/>
            <person name="Reed L.K."/>
            <person name="Reenan R."/>
            <person name="Reily A."/>
            <person name="Remington K.A."/>
            <person name="Rieger T.T."/>
            <person name="Ritchie M.G."/>
            <person name="Robin C."/>
            <person name="Rogers Y.H."/>
            <person name="Rohde C."/>
            <person name="Rozas J."/>
            <person name="Rubenfield M.J."/>
            <person name="Ruiz A."/>
            <person name="Russo S."/>
            <person name="Salzberg S.L."/>
            <person name="Sanchez-Gracia A."/>
            <person name="Saranga D.J."/>
            <person name="Sato H."/>
            <person name="Schaeffer S.W."/>
            <person name="Schatz M.C."/>
            <person name="Schlenke T."/>
            <person name="Schwartz R."/>
            <person name="Segarra C."/>
            <person name="Singh R.S."/>
            <person name="Sirot L."/>
            <person name="Sirota M."/>
            <person name="Sisneros N.B."/>
            <person name="Smith C.D."/>
            <person name="Smith T.F."/>
            <person name="Spieth J."/>
            <person name="Stage D.E."/>
            <person name="Stark A."/>
            <person name="Stephan W."/>
            <person name="Strausberg R.L."/>
            <person name="Strempel S."/>
            <person name="Sturgill D."/>
            <person name="Sutton G."/>
            <person name="Sutton G.G."/>
            <person name="Tao W."/>
            <person name="Teichmann S."/>
            <person name="Tobari Y.N."/>
            <person name="Tomimura Y."/>
            <person name="Tsolas J.M."/>
            <person name="Valente V.L."/>
            <person name="Venter E."/>
            <person name="Venter J.C."/>
            <person name="Vicario S."/>
            <person name="Vieira F.G."/>
            <person name="Vilella A.J."/>
            <person name="Villasante A."/>
            <person name="Walenz B."/>
            <person name="Wang J."/>
            <person name="Wasserman M."/>
            <person name="Watts T."/>
            <person name="Wilson D."/>
            <person name="Wilson R.K."/>
            <person name="Wing R.A."/>
            <person name="Wolfner M.F."/>
            <person name="Wong A."/>
            <person name="Wong G.K."/>
            <person name="Wu C.I."/>
            <person name="Wu G."/>
            <person name="Yamamoto D."/>
            <person name="Yang H.P."/>
            <person name="Yang S.P."/>
            <person name="Yorke J.A."/>
            <person name="Yoshida K."/>
            <person name="Zdobnov E."/>
            <person name="Zhang P."/>
            <person name="Zhang Y."/>
            <person name="Zimin A.V."/>
            <person name="Baldwin J."/>
            <person name="Abdouelleil A."/>
            <person name="Abdulkadir J."/>
            <person name="Abebe A."/>
            <person name="Abera B."/>
            <person name="Abreu J."/>
            <person name="Acer S.C."/>
            <person name="Aftuck L."/>
            <person name="Alexander A."/>
            <person name="An P."/>
            <person name="Anderson E."/>
            <person name="Anderson S."/>
            <person name="Arachi H."/>
            <person name="Azer M."/>
            <person name="Bachantsang P."/>
            <person name="Barry A."/>
            <person name="Bayul T."/>
            <person name="Berlin A."/>
            <person name="Bessette D."/>
            <person name="Bloom T."/>
            <person name="Blye J."/>
            <person name="Boguslavskiy L."/>
            <person name="Bonnet C."/>
            <person name="Boukhgalter B."/>
            <person name="Bourzgui I."/>
            <person name="Brown A."/>
            <person name="Cahill P."/>
            <person name="Channer S."/>
            <person name="Cheshatsang Y."/>
            <person name="Chuda L."/>
            <person name="Citroen M."/>
            <person name="Collymore A."/>
            <person name="Cooke P."/>
            <person name="Costello M."/>
            <person name="D'Aco K."/>
            <person name="Daza R."/>
            <person name="De Haan G."/>
            <person name="DeGray S."/>
            <person name="DeMaso C."/>
            <person name="Dhargay N."/>
            <person name="Dooley K."/>
            <person name="Dooley E."/>
            <person name="Doricent M."/>
            <person name="Dorje P."/>
            <person name="Dorjee K."/>
            <person name="Dupes A."/>
            <person name="Elong R."/>
            <person name="Falk J."/>
            <person name="Farina A."/>
            <person name="Faro S."/>
            <person name="Ferguson D."/>
            <person name="Fisher S."/>
            <person name="Foley C.D."/>
            <person name="Franke A."/>
            <person name="Friedrich D."/>
            <person name="Gadbois L."/>
            <person name="Gearin G."/>
            <person name="Gearin C.R."/>
            <person name="Giannoukos G."/>
            <person name="Goode T."/>
            <person name="Graham J."/>
            <person name="Grandbois E."/>
            <person name="Grewal S."/>
            <person name="Gyaltsen K."/>
            <person name="Hafez N."/>
            <person name="Hagos B."/>
            <person name="Hall J."/>
            <person name="Henson C."/>
            <person name="Hollinger A."/>
            <person name="Honan T."/>
            <person name="Huard M.D."/>
            <person name="Hughes L."/>
            <person name="Hurhula B."/>
            <person name="Husby M.E."/>
            <person name="Kamat A."/>
            <person name="Kanga B."/>
            <person name="Kashin S."/>
            <person name="Khazanovich D."/>
            <person name="Kisner P."/>
            <person name="Lance K."/>
            <person name="Lara M."/>
            <person name="Lee W."/>
            <person name="Lennon N."/>
            <person name="Letendre F."/>
            <person name="LeVine R."/>
            <person name="Lipovsky A."/>
            <person name="Liu X."/>
            <person name="Liu J."/>
            <person name="Liu S."/>
            <person name="Lokyitsang T."/>
            <person name="Lokyitsang Y."/>
            <person name="Lubonja R."/>
            <person name="Lui A."/>
            <person name="MacDonald P."/>
            <person name="Magnisalis V."/>
            <person name="Maru K."/>
            <person name="Matthews C."/>
            <person name="McCusker W."/>
            <person name="McDonough S."/>
            <person name="Mehta T."/>
            <person name="Meldrim J."/>
            <person name="Meneus L."/>
            <person name="Mihai O."/>
            <person name="Mihalev A."/>
            <person name="Mihova T."/>
            <person name="Mittelman R."/>
            <person name="Mlenga V."/>
            <person name="Montmayeur A."/>
            <person name="Mulrain L."/>
            <person name="Navidi A."/>
            <person name="Naylor J."/>
            <person name="Negash T."/>
            <person name="Nguyen T."/>
            <person name="Nguyen N."/>
            <person name="Nicol R."/>
            <person name="Norbu C."/>
            <person name="Norbu N."/>
            <person name="Novod N."/>
            <person name="O'Neill B."/>
            <person name="Osman S."/>
            <person name="Markiewicz E."/>
            <person name="Oyono O.L."/>
            <person name="Patti C."/>
            <person name="Phunkhang P."/>
            <person name="Pierre F."/>
            <person name="Priest M."/>
            <person name="Raghuraman S."/>
            <person name="Rege F."/>
            <person name="Reyes R."/>
            <person name="Rise C."/>
            <person name="Rogov P."/>
            <person name="Ross K."/>
            <person name="Ryan E."/>
            <person name="Settipalli S."/>
            <person name="Shea T."/>
            <person name="Sherpa N."/>
            <person name="Shi L."/>
            <person name="Shih D."/>
            <person name="Sparrow T."/>
            <person name="Spaulding J."/>
            <person name="Stalker J."/>
            <person name="Stange-Thomann N."/>
            <person name="Stavropoulos S."/>
            <person name="Stone C."/>
            <person name="Strader C."/>
            <person name="Tesfaye S."/>
            <person name="Thomson T."/>
            <person name="Thoulutsang Y."/>
            <person name="Thoulutsang D."/>
            <person name="Topham K."/>
            <person name="Topping I."/>
            <person name="Tsamla T."/>
            <person name="Vassiliev H."/>
            <person name="Vo A."/>
            <person name="Wangchuk T."/>
            <person name="Wangdi T."/>
            <person name="Weiand M."/>
            <person name="Wilkinson J."/>
            <person name="Wilson A."/>
            <person name="Yadav S."/>
            <person name="Young G."/>
            <person name="Yu Q."/>
            <person name="Zembek L."/>
            <person name="Zhong D."/>
            <person name="Zimmer A."/>
            <person name="Zwirko Z."/>
            <person name="Jaffe D.B."/>
            <person name="Alvarez P."/>
            <person name="Brockman W."/>
            <person name="Butler J."/>
            <person name="Chin C."/>
            <person name="Gnerre S."/>
            <person name="Grabherr M."/>
            <person name="Kleber M."/>
            <person name="Mauceli E."/>
            <person name="MacCallum I."/>
        </authorList>
    </citation>
    <scope>NUCLEOTIDE SEQUENCE [LARGE SCALE GENOMIC DNA]</scope>
    <source>
        <strain evidence="7">MSH-3 / Tucson 14011-0111.49</strain>
    </source>
</reference>
<keyword evidence="2 4" id="KW-0175">Coiled coil</keyword>